<evidence type="ECO:0000313" key="2">
    <source>
        <dbReference type="EMBL" id="MBF1305300.1"/>
    </source>
</evidence>
<reference evidence="2" key="1">
    <citation type="submission" date="2020-04" db="EMBL/GenBank/DDBJ databases">
        <title>Deep metagenomics examines the oral microbiome during advanced dental caries in children, revealing novel taxa and co-occurrences with host molecules.</title>
        <authorList>
            <person name="Baker J.L."/>
            <person name="Morton J.T."/>
            <person name="Dinis M."/>
            <person name="Alvarez R."/>
            <person name="Tran N.C."/>
            <person name="Knight R."/>
            <person name="Edlund A."/>
        </authorList>
    </citation>
    <scope>NUCLEOTIDE SEQUENCE</scope>
    <source>
        <strain evidence="2">JCVI_48_bin.5</strain>
    </source>
</reference>
<comment type="caution">
    <text evidence="2">The sequence shown here is derived from an EMBL/GenBank/DDBJ whole genome shotgun (WGS) entry which is preliminary data.</text>
</comment>
<evidence type="ECO:0000256" key="1">
    <source>
        <dbReference type="SAM" id="MobiDB-lite"/>
    </source>
</evidence>
<dbReference type="EMBL" id="JABZRB010000138">
    <property type="protein sequence ID" value="MBF1305300.1"/>
    <property type="molecule type" value="Genomic_DNA"/>
</dbReference>
<dbReference type="AlphaFoldDB" id="A0A930H115"/>
<accession>A0A930H115</accession>
<proteinExistence type="predicted"/>
<name>A0A930H115_9FIRM</name>
<organism evidence="2 3">
    <name type="scientific">Oribacterium sinus</name>
    <dbReference type="NCBI Taxonomy" id="237576"/>
    <lineage>
        <taxon>Bacteria</taxon>
        <taxon>Bacillati</taxon>
        <taxon>Bacillota</taxon>
        <taxon>Clostridia</taxon>
        <taxon>Lachnospirales</taxon>
        <taxon>Lachnospiraceae</taxon>
        <taxon>Oribacterium</taxon>
    </lineage>
</organism>
<dbReference type="Proteomes" id="UP000780721">
    <property type="component" value="Unassembled WGS sequence"/>
</dbReference>
<feature type="compositionally biased region" description="Basic residues" evidence="1">
    <location>
        <begin position="31"/>
        <end position="45"/>
    </location>
</feature>
<gene>
    <name evidence="2" type="ORF">HXM91_05545</name>
</gene>
<protein>
    <submittedName>
        <fullName evidence="2">Uncharacterized protein</fullName>
    </submittedName>
</protein>
<feature type="region of interest" description="Disordered" evidence="1">
    <location>
        <begin position="26"/>
        <end position="45"/>
    </location>
</feature>
<evidence type="ECO:0000313" key="3">
    <source>
        <dbReference type="Proteomes" id="UP000780721"/>
    </source>
</evidence>
<sequence>MSGYSLLISKIKKDFFKLAMEEKRMKEGIKKAGKSRKKQGKTLTS</sequence>